<feature type="domain" description="Mce/MlaD" evidence="1">
    <location>
        <begin position="37"/>
        <end position="111"/>
    </location>
</feature>
<name>A0ABW2S0H1_9NOCA</name>
<dbReference type="PANTHER" id="PTHR33371">
    <property type="entry name" value="INTERMEMBRANE PHOSPHOLIPID TRANSPORT SYSTEM BINDING PROTEIN MLAD-RELATED"/>
    <property type="match status" value="1"/>
</dbReference>
<dbReference type="InterPro" id="IPR024516">
    <property type="entry name" value="Mce_C"/>
</dbReference>
<organism evidence="3 4">
    <name type="scientific">Rhodococcus daqingensis</name>
    <dbReference type="NCBI Taxonomy" id="2479363"/>
    <lineage>
        <taxon>Bacteria</taxon>
        <taxon>Bacillati</taxon>
        <taxon>Actinomycetota</taxon>
        <taxon>Actinomycetes</taxon>
        <taxon>Mycobacteriales</taxon>
        <taxon>Nocardiaceae</taxon>
        <taxon>Rhodococcus</taxon>
    </lineage>
</organism>
<dbReference type="InterPro" id="IPR005693">
    <property type="entry name" value="Mce"/>
</dbReference>
<keyword evidence="4" id="KW-1185">Reference proteome</keyword>
<gene>
    <name evidence="3" type="ORF">ACFQS9_15420</name>
</gene>
<evidence type="ECO:0000313" key="3">
    <source>
        <dbReference type="EMBL" id="MFC7449283.1"/>
    </source>
</evidence>
<dbReference type="InterPro" id="IPR003399">
    <property type="entry name" value="Mce/MlaD"/>
</dbReference>
<sequence length="336" mass="35527">MSVRSSLIRFAVFAALSLASTVVVFSTLINPVAGASSEYKAVFTDSTGLVPGSDVQISGVRVGRVNGVELVDNQAVVTFRMESDQRIPLDGRAVVRYADLLGARAVTLEPGPSGPMTSEFLSPGSTIPVERTQPALDLTSVLGGFRPLFDALDPAGVNQLAHEIVRVFQGQGATMESLLNRTVAVTENLASKDAIIDELIANLNGVLEVTMANRPNFVELIDSLNTLVAGLAEDRDQIADALDSAGALASNLAGVFDQVEPDLAPTLRSLDATADVVVANQAALHDGTVAFDQLFTKLGVAASYGSWVNIYLCNVRWSALDRTVSLEGPQRSARCR</sequence>
<dbReference type="EMBL" id="JBHTCS010000017">
    <property type="protein sequence ID" value="MFC7449283.1"/>
    <property type="molecule type" value="Genomic_DNA"/>
</dbReference>
<evidence type="ECO:0000259" key="2">
    <source>
        <dbReference type="Pfam" id="PF11887"/>
    </source>
</evidence>
<evidence type="ECO:0000259" key="1">
    <source>
        <dbReference type="Pfam" id="PF02470"/>
    </source>
</evidence>
<dbReference type="Pfam" id="PF11887">
    <property type="entry name" value="Mce4_CUP1"/>
    <property type="match status" value="1"/>
</dbReference>
<proteinExistence type="predicted"/>
<dbReference type="RefSeq" id="WP_378406125.1">
    <property type="nucleotide sequence ID" value="NZ_JBHTCS010000017.1"/>
</dbReference>
<dbReference type="InterPro" id="IPR052336">
    <property type="entry name" value="MlaD_Phospholipid_Transporter"/>
</dbReference>
<dbReference type="Proteomes" id="UP001596484">
    <property type="component" value="Unassembled WGS sequence"/>
</dbReference>
<reference evidence="4" key="1">
    <citation type="journal article" date="2019" name="Int. J. Syst. Evol. Microbiol.">
        <title>The Global Catalogue of Microorganisms (GCM) 10K type strain sequencing project: providing services to taxonomists for standard genome sequencing and annotation.</title>
        <authorList>
            <consortium name="The Broad Institute Genomics Platform"/>
            <consortium name="The Broad Institute Genome Sequencing Center for Infectious Disease"/>
            <person name="Wu L."/>
            <person name="Ma J."/>
        </authorList>
    </citation>
    <scope>NUCLEOTIDE SEQUENCE [LARGE SCALE GENOMIC DNA]</scope>
    <source>
        <strain evidence="4">ICMP 19430</strain>
    </source>
</reference>
<feature type="domain" description="Mammalian cell entry C-terminal" evidence="2">
    <location>
        <begin position="120"/>
        <end position="315"/>
    </location>
</feature>
<evidence type="ECO:0000313" key="4">
    <source>
        <dbReference type="Proteomes" id="UP001596484"/>
    </source>
</evidence>
<dbReference type="Pfam" id="PF02470">
    <property type="entry name" value="MlaD"/>
    <property type="match status" value="1"/>
</dbReference>
<protein>
    <submittedName>
        <fullName evidence="3">MCE family protein</fullName>
    </submittedName>
</protein>
<dbReference type="NCBIfam" id="TIGR00996">
    <property type="entry name" value="Mtu_fam_mce"/>
    <property type="match status" value="1"/>
</dbReference>
<dbReference type="PANTHER" id="PTHR33371:SF17">
    <property type="entry name" value="MCE-FAMILY PROTEIN MCE1B"/>
    <property type="match status" value="1"/>
</dbReference>
<accession>A0ABW2S0H1</accession>
<comment type="caution">
    <text evidence="3">The sequence shown here is derived from an EMBL/GenBank/DDBJ whole genome shotgun (WGS) entry which is preliminary data.</text>
</comment>